<dbReference type="Gene3D" id="3.40.1170.60">
    <property type="match status" value="1"/>
</dbReference>
<comment type="caution">
    <text evidence="16">The sequence shown here is derived from an EMBL/GenBank/DDBJ whole genome shotgun (WGS) entry which is preliminary data.</text>
</comment>
<dbReference type="Pfam" id="PF00817">
    <property type="entry name" value="IMS"/>
    <property type="match status" value="1"/>
</dbReference>
<sequence>MKPPKSWLEEYSNSNSKQKNGNNKQAEGSFGTNMDNSFRHYMGRKIELQRNQFGLVLPPTPESSQDENLENTVRVNDSSENKLISNGEANMENTSNSTSCGMSMSNVLSRLGKKHRKSASKHKQLLKRRKRARNESQEESSTIDSTFESPVTNSTPTRSQSPPKSNSQRKKRRKDLFFSGITVLVNGYTDPSSDTIQRIMHKHGGDLEKYETDQVTHIIAQNLSDAKAKIYKNQKRPIPVVHPDWIVDCVKERRLLPHADYLLHQVRNENVGASVKSFFKPRTSEGKCTSRNKENVGNKFETPTCLEKESKHTSASGKVSQVRWTDTSLNHSPRSIESPCKRRGDGFTLFQNERETPDSFHSPASNRFDNDDVYDSPQSPLNGILTQFSNVKSPGSSEKVLSQSPTTHKILSFEQRGEDSDCGNEMKDHDKSVVTSPTEAKVNNRVPGGSPYSSPAKKKIDNKFQSNSPNASPTKSHGNDSRRLPDGTIRTTGTDPNFLDAYFASSRLSFIGSFKQRLTKSRQKSHTAARGLNAKRFVFHIDMDCFFAAVAIRKYPQYRDCPVAVGHAWRSDPNGICAGEPDPTHAFKESFKSRAELSTCNYKAREYGVKKGMFLDSARELCPDLVVLPYDYEGYESTSNTVGEILVSCGEKYQGAIEQVSCDESYIEIYLNHENGNADAEMIGENIRKEILESTKCSASIGIGNNKLLAKLATNTVKNKGGNGVHVASEWKSFLRNIRLKDIPGVGYRINEKLQSLGLTHVHDVWDISPGQLASIIGEGNAAKIYGYCHGQDDREVKTPERKTIGAECNWGVRFNGLYGPDYMIQGLAKEVEKRMTNTGYLGTHLVLKVKLRKEGAGRPGKHLGHGKCNDHSKSCYLPGRYPTRDAGIISKSAIELFNEFGFDQNEIRGMGIVIDKLKSEEDEEDGIAGWLNKNTNCKTNQPKVHEKMSSEVEPIDIMDETSIIELDNENEDEEESPVLIETPCQDTNTSLQSSSHVSKYKPAKSAPRLKKTANRAKPTRVMNSDGQFDVRSMFKLASIKSGEDHLSLGGEQVSLTQLDSLPLEIQLQVANNDHVTQNLISRKSSPRRGKARTRMIHKESESLKKGPVSTISTTHDQVLVLPPENEDWLVKEDEEYNVDDLIVLANWMTENHNPSAEDVQHLIDFLFICVDERRLDDVVVFLRAVRIRTDNWRSKYENIRTRVENHIYEKQGRVLDIEGLCL</sequence>
<dbReference type="InterPro" id="IPR001357">
    <property type="entry name" value="BRCT_dom"/>
</dbReference>
<evidence type="ECO:0000256" key="3">
    <source>
        <dbReference type="ARBA" id="ARBA00020399"/>
    </source>
</evidence>
<dbReference type="EMBL" id="BLLK01000022">
    <property type="protein sequence ID" value="GFH46551.1"/>
    <property type="molecule type" value="Genomic_DNA"/>
</dbReference>
<keyword evidence="9" id="KW-0460">Magnesium</keyword>
<dbReference type="InterPro" id="IPR036775">
    <property type="entry name" value="DNA_pol_Y-fam_lit_finger_sf"/>
</dbReference>
<evidence type="ECO:0000256" key="9">
    <source>
        <dbReference type="ARBA" id="ARBA00022842"/>
    </source>
</evidence>
<keyword evidence="5" id="KW-0808">Transferase</keyword>
<dbReference type="PROSITE" id="PS50172">
    <property type="entry name" value="BRCT"/>
    <property type="match status" value="1"/>
</dbReference>
<feature type="region of interest" description="Disordered" evidence="13">
    <location>
        <begin position="987"/>
        <end position="1020"/>
    </location>
</feature>
<name>A0AAD3CKH8_9STRA</name>
<dbReference type="Gene3D" id="1.20.58.1280">
    <property type="entry name" value="DNA repair protein Rev1, C-terminal domain"/>
    <property type="match status" value="1"/>
</dbReference>
<keyword evidence="4" id="KW-0237">DNA synthesis</keyword>
<evidence type="ECO:0000256" key="2">
    <source>
        <dbReference type="ARBA" id="ARBA00010945"/>
    </source>
</evidence>
<dbReference type="InterPro" id="IPR001126">
    <property type="entry name" value="UmuC"/>
</dbReference>
<reference evidence="16 17" key="1">
    <citation type="journal article" date="2021" name="Sci. Rep.">
        <title>The genome of the diatom Chaetoceros tenuissimus carries an ancient integrated fragment of an extant virus.</title>
        <authorList>
            <person name="Hongo Y."/>
            <person name="Kimura K."/>
            <person name="Takaki Y."/>
            <person name="Yoshida Y."/>
            <person name="Baba S."/>
            <person name="Kobayashi G."/>
            <person name="Nagasaki K."/>
            <person name="Hano T."/>
            <person name="Tomaru Y."/>
        </authorList>
    </citation>
    <scope>NUCLEOTIDE SEQUENCE [LARGE SCALE GENOMIC DNA]</scope>
    <source>
        <strain evidence="16 17">NIES-3715</strain>
    </source>
</reference>
<evidence type="ECO:0000256" key="1">
    <source>
        <dbReference type="ARBA" id="ARBA00004123"/>
    </source>
</evidence>
<feature type="compositionally biased region" description="Basic and acidic residues" evidence="13">
    <location>
        <begin position="415"/>
        <end position="432"/>
    </location>
</feature>
<evidence type="ECO:0000256" key="7">
    <source>
        <dbReference type="ARBA" id="ARBA00022723"/>
    </source>
</evidence>
<dbReference type="SUPFAM" id="SSF52113">
    <property type="entry name" value="BRCT domain"/>
    <property type="match status" value="1"/>
</dbReference>
<keyword evidence="8" id="KW-0227">DNA damage</keyword>
<feature type="region of interest" description="Disordered" evidence="13">
    <location>
        <begin position="54"/>
        <end position="173"/>
    </location>
</feature>
<gene>
    <name evidence="16" type="ORF">CTEN210_03025</name>
</gene>
<dbReference type="SUPFAM" id="SSF100879">
    <property type="entry name" value="Lesion bypass DNA polymerase (Y-family), little finger domain"/>
    <property type="match status" value="1"/>
</dbReference>
<dbReference type="AlphaFoldDB" id="A0AAD3CKH8"/>
<dbReference type="SMART" id="SM00292">
    <property type="entry name" value="BRCT"/>
    <property type="match status" value="1"/>
</dbReference>
<feature type="region of interest" description="Disordered" evidence="13">
    <location>
        <begin position="307"/>
        <end position="491"/>
    </location>
</feature>
<dbReference type="GO" id="GO:0006281">
    <property type="term" value="P:DNA repair"/>
    <property type="evidence" value="ECO:0007669"/>
    <property type="project" value="UniProtKB-KW"/>
</dbReference>
<comment type="subcellular location">
    <subcellularLocation>
        <location evidence="1">Nucleus</location>
    </subcellularLocation>
</comment>
<feature type="compositionally biased region" description="Polar residues" evidence="13">
    <location>
        <begin position="70"/>
        <end position="108"/>
    </location>
</feature>
<dbReference type="Pfam" id="PF11799">
    <property type="entry name" value="IMS_C"/>
    <property type="match status" value="1"/>
</dbReference>
<dbReference type="GO" id="GO:0003887">
    <property type="term" value="F:DNA-directed DNA polymerase activity"/>
    <property type="evidence" value="ECO:0007669"/>
    <property type="project" value="InterPro"/>
</dbReference>
<feature type="compositionally biased region" description="Low complexity" evidence="13">
    <location>
        <begin position="12"/>
        <end position="25"/>
    </location>
</feature>
<feature type="compositionally biased region" description="Basic residues" evidence="13">
    <location>
        <begin position="111"/>
        <end position="132"/>
    </location>
</feature>
<keyword evidence="10" id="KW-0238">DNA-binding</keyword>
<proteinExistence type="inferred from homology"/>
<organism evidence="16 17">
    <name type="scientific">Chaetoceros tenuissimus</name>
    <dbReference type="NCBI Taxonomy" id="426638"/>
    <lineage>
        <taxon>Eukaryota</taxon>
        <taxon>Sar</taxon>
        <taxon>Stramenopiles</taxon>
        <taxon>Ochrophyta</taxon>
        <taxon>Bacillariophyta</taxon>
        <taxon>Coscinodiscophyceae</taxon>
        <taxon>Chaetocerotophycidae</taxon>
        <taxon>Chaetocerotales</taxon>
        <taxon>Chaetocerotaceae</taxon>
        <taxon>Chaetoceros</taxon>
    </lineage>
</organism>
<dbReference type="FunFam" id="3.30.1490.100:FF:000001">
    <property type="entry name" value="DNA repair protein REV1"/>
    <property type="match status" value="1"/>
</dbReference>
<dbReference type="InterPro" id="IPR043502">
    <property type="entry name" value="DNA/RNA_pol_sf"/>
</dbReference>
<dbReference type="PANTHER" id="PTHR45990:SF1">
    <property type="entry name" value="DNA REPAIR PROTEIN REV1"/>
    <property type="match status" value="1"/>
</dbReference>
<dbReference type="Gene3D" id="3.40.50.10190">
    <property type="entry name" value="BRCT domain"/>
    <property type="match status" value="1"/>
</dbReference>
<feature type="region of interest" description="Disordered" evidence="13">
    <location>
        <begin position="1"/>
        <end position="37"/>
    </location>
</feature>
<dbReference type="Gene3D" id="3.30.1490.100">
    <property type="entry name" value="DNA polymerase, Y-family, little finger domain"/>
    <property type="match status" value="1"/>
</dbReference>
<dbReference type="Pfam" id="PF00533">
    <property type="entry name" value="BRCT"/>
    <property type="match status" value="1"/>
</dbReference>
<evidence type="ECO:0000259" key="15">
    <source>
        <dbReference type="PROSITE" id="PS50173"/>
    </source>
</evidence>
<dbReference type="PANTHER" id="PTHR45990">
    <property type="entry name" value="DNA REPAIR PROTEIN REV1"/>
    <property type="match status" value="1"/>
</dbReference>
<evidence type="ECO:0000256" key="5">
    <source>
        <dbReference type="ARBA" id="ARBA00022679"/>
    </source>
</evidence>
<dbReference type="GO" id="GO:0017125">
    <property type="term" value="F:deoxycytidyl transferase activity"/>
    <property type="evidence" value="ECO:0007669"/>
    <property type="project" value="TreeGrafter"/>
</dbReference>
<evidence type="ECO:0000259" key="14">
    <source>
        <dbReference type="PROSITE" id="PS50172"/>
    </source>
</evidence>
<keyword evidence="17" id="KW-1185">Reference proteome</keyword>
<keyword evidence="6" id="KW-0548">Nucleotidyltransferase</keyword>
<dbReference type="InterPro" id="IPR036420">
    <property type="entry name" value="BRCT_dom_sf"/>
</dbReference>
<dbReference type="GO" id="GO:0046872">
    <property type="term" value="F:metal ion binding"/>
    <property type="evidence" value="ECO:0007669"/>
    <property type="project" value="UniProtKB-KW"/>
</dbReference>
<dbReference type="InterPro" id="IPR053848">
    <property type="entry name" value="IMS_HHH_1"/>
</dbReference>
<feature type="compositionally biased region" description="Polar residues" evidence="13">
    <location>
        <begin position="463"/>
        <end position="476"/>
    </location>
</feature>
<evidence type="ECO:0000313" key="16">
    <source>
        <dbReference type="EMBL" id="GFH46551.1"/>
    </source>
</evidence>
<keyword evidence="12" id="KW-0539">Nucleus</keyword>
<feature type="compositionally biased region" description="Basic residues" evidence="13">
    <location>
        <begin position="999"/>
        <end position="1019"/>
    </location>
</feature>
<dbReference type="PROSITE" id="PS50173">
    <property type="entry name" value="UMUC"/>
    <property type="match status" value="1"/>
</dbReference>
<evidence type="ECO:0000313" key="17">
    <source>
        <dbReference type="Proteomes" id="UP001054902"/>
    </source>
</evidence>
<keyword evidence="7" id="KW-0479">Metal-binding</keyword>
<dbReference type="GO" id="GO:0042276">
    <property type="term" value="P:error-prone translesion synthesis"/>
    <property type="evidence" value="ECO:0007669"/>
    <property type="project" value="TreeGrafter"/>
</dbReference>
<feature type="compositionally biased region" description="Polar residues" evidence="13">
    <location>
        <begin position="313"/>
        <end position="335"/>
    </location>
</feature>
<accession>A0AAD3CKH8</accession>
<feature type="domain" description="BRCT" evidence="14">
    <location>
        <begin position="173"/>
        <end position="263"/>
    </location>
</feature>
<dbReference type="Gene3D" id="1.10.150.20">
    <property type="entry name" value="5' to 3' exonuclease, C-terminal subdomain"/>
    <property type="match status" value="1"/>
</dbReference>
<evidence type="ECO:0000256" key="12">
    <source>
        <dbReference type="ARBA" id="ARBA00023242"/>
    </source>
</evidence>
<dbReference type="InterPro" id="IPR038401">
    <property type="entry name" value="Rev1_C_sf"/>
</dbReference>
<evidence type="ECO:0000256" key="6">
    <source>
        <dbReference type="ARBA" id="ARBA00022695"/>
    </source>
</evidence>
<comment type="similarity">
    <text evidence="2">Belongs to the DNA polymerase type-Y family.</text>
</comment>
<dbReference type="GO" id="GO:0005634">
    <property type="term" value="C:nucleus"/>
    <property type="evidence" value="ECO:0007669"/>
    <property type="project" value="UniProtKB-SubCell"/>
</dbReference>
<evidence type="ECO:0000256" key="10">
    <source>
        <dbReference type="ARBA" id="ARBA00023125"/>
    </source>
</evidence>
<dbReference type="Gene3D" id="3.30.70.270">
    <property type="match status" value="2"/>
</dbReference>
<feature type="compositionally biased region" description="Polar residues" evidence="13">
    <location>
        <begin position="376"/>
        <end position="409"/>
    </location>
</feature>
<dbReference type="Proteomes" id="UP001054902">
    <property type="component" value="Unassembled WGS sequence"/>
</dbReference>
<feature type="compositionally biased region" description="Polar residues" evidence="13">
    <location>
        <begin position="987"/>
        <end position="998"/>
    </location>
</feature>
<dbReference type="GO" id="GO:0003684">
    <property type="term" value="F:damaged DNA binding"/>
    <property type="evidence" value="ECO:0007669"/>
    <property type="project" value="InterPro"/>
</dbReference>
<feature type="compositionally biased region" description="Polar residues" evidence="13">
    <location>
        <begin position="139"/>
        <end position="166"/>
    </location>
</feature>
<dbReference type="SUPFAM" id="SSF56672">
    <property type="entry name" value="DNA/RNA polymerases"/>
    <property type="match status" value="1"/>
</dbReference>
<dbReference type="InterPro" id="IPR017961">
    <property type="entry name" value="DNA_pol_Y-fam_little_finger"/>
</dbReference>
<protein>
    <recommendedName>
        <fullName evidence="3">DNA repair protein REV1</fullName>
    </recommendedName>
</protein>
<dbReference type="CDD" id="cd17719">
    <property type="entry name" value="BRCT_Rev1"/>
    <property type="match status" value="1"/>
</dbReference>
<dbReference type="Pfam" id="PF21999">
    <property type="entry name" value="IMS_HHH_1"/>
    <property type="match status" value="1"/>
</dbReference>
<keyword evidence="11" id="KW-0234">DNA repair</keyword>
<feature type="domain" description="UmuC" evidence="15">
    <location>
        <begin position="538"/>
        <end position="747"/>
    </location>
</feature>
<evidence type="ECO:0000256" key="8">
    <source>
        <dbReference type="ARBA" id="ARBA00022763"/>
    </source>
</evidence>
<dbReference type="InterPro" id="IPR043128">
    <property type="entry name" value="Rev_trsase/Diguanyl_cyclase"/>
</dbReference>
<dbReference type="GO" id="GO:0070987">
    <property type="term" value="P:error-free translesion synthesis"/>
    <property type="evidence" value="ECO:0007669"/>
    <property type="project" value="TreeGrafter"/>
</dbReference>
<evidence type="ECO:0000256" key="4">
    <source>
        <dbReference type="ARBA" id="ARBA00022634"/>
    </source>
</evidence>
<evidence type="ECO:0000256" key="11">
    <source>
        <dbReference type="ARBA" id="ARBA00023204"/>
    </source>
</evidence>
<evidence type="ECO:0000256" key="13">
    <source>
        <dbReference type="SAM" id="MobiDB-lite"/>
    </source>
</evidence>